<keyword evidence="1" id="KW-0547">Nucleotide-binding</keyword>
<dbReference type="Pfam" id="PF02263">
    <property type="entry name" value="GBP"/>
    <property type="match status" value="1"/>
</dbReference>
<evidence type="ECO:0000256" key="2">
    <source>
        <dbReference type="ARBA" id="ARBA00023134"/>
    </source>
</evidence>
<evidence type="ECO:0000313" key="6">
    <source>
        <dbReference type="Proteomes" id="UP001529510"/>
    </source>
</evidence>
<accession>A0ABD0RS79</accession>
<keyword evidence="6" id="KW-1185">Reference proteome</keyword>
<comment type="caution">
    <text evidence="5">The sequence shown here is derived from an EMBL/GenBank/DDBJ whole genome shotgun (WGS) entry which is preliminary data.</text>
</comment>
<dbReference type="PROSITE" id="PS51715">
    <property type="entry name" value="G_GB1_RHD3"/>
    <property type="match status" value="1"/>
</dbReference>
<feature type="non-terminal residue" evidence="5">
    <location>
        <position position="78"/>
    </location>
</feature>
<dbReference type="EMBL" id="JAMKFB020000002">
    <property type="protein sequence ID" value="KAL0201268.1"/>
    <property type="molecule type" value="Genomic_DNA"/>
</dbReference>
<feature type="domain" description="GB1/RHD3-type G" evidence="4">
    <location>
        <begin position="1"/>
        <end position="65"/>
    </location>
</feature>
<dbReference type="Gene3D" id="3.40.50.300">
    <property type="entry name" value="P-loop containing nucleotide triphosphate hydrolases"/>
    <property type="match status" value="1"/>
</dbReference>
<feature type="non-terminal residue" evidence="5">
    <location>
        <position position="1"/>
    </location>
</feature>
<evidence type="ECO:0000259" key="4">
    <source>
        <dbReference type="PROSITE" id="PS51715"/>
    </source>
</evidence>
<dbReference type="InterPro" id="IPR015894">
    <property type="entry name" value="Guanylate-bd_N"/>
</dbReference>
<gene>
    <name evidence="5" type="ORF">M9458_004455</name>
</gene>
<dbReference type="PANTHER" id="PTHR10751">
    <property type="entry name" value="GUANYLATE BINDING PROTEIN"/>
    <property type="match status" value="1"/>
</dbReference>
<proteinExistence type="inferred from homology"/>
<evidence type="ECO:0000256" key="3">
    <source>
        <dbReference type="PROSITE-ProRule" id="PRU01052"/>
    </source>
</evidence>
<dbReference type="Proteomes" id="UP001529510">
    <property type="component" value="Unassembled WGS sequence"/>
</dbReference>
<keyword evidence="2" id="KW-0342">GTP-binding</keyword>
<dbReference type="SUPFAM" id="SSF52540">
    <property type="entry name" value="P-loop containing nucleoside triphosphate hydrolases"/>
    <property type="match status" value="1"/>
</dbReference>
<comment type="similarity">
    <text evidence="3">Belongs to the TRAFAC class dynamin-like GTPase superfamily. GB1/RHD3 GTPase family.</text>
</comment>
<dbReference type="AlphaFoldDB" id="A0ABD0RS79"/>
<name>A0ABD0RS79_CIRMR</name>
<dbReference type="InterPro" id="IPR027417">
    <property type="entry name" value="P-loop_NTPase"/>
</dbReference>
<reference evidence="5 6" key="1">
    <citation type="submission" date="2024-05" db="EMBL/GenBank/DDBJ databases">
        <title>Genome sequencing and assembly of Indian major carp, Cirrhinus mrigala (Hamilton, 1822).</title>
        <authorList>
            <person name="Mohindra V."/>
            <person name="Chowdhury L.M."/>
            <person name="Lal K."/>
            <person name="Jena J.K."/>
        </authorList>
    </citation>
    <scope>NUCLEOTIDE SEQUENCE [LARGE SCALE GENOMIC DNA]</scope>
    <source>
        <strain evidence="5">CM1030</strain>
        <tissue evidence="5">Blood</tissue>
    </source>
</reference>
<evidence type="ECO:0000256" key="1">
    <source>
        <dbReference type="ARBA" id="ARBA00022741"/>
    </source>
</evidence>
<dbReference type="InterPro" id="IPR030386">
    <property type="entry name" value="G_GB1_RHD3_dom"/>
</dbReference>
<organism evidence="5 6">
    <name type="scientific">Cirrhinus mrigala</name>
    <name type="common">Mrigala</name>
    <dbReference type="NCBI Taxonomy" id="683832"/>
    <lineage>
        <taxon>Eukaryota</taxon>
        <taxon>Metazoa</taxon>
        <taxon>Chordata</taxon>
        <taxon>Craniata</taxon>
        <taxon>Vertebrata</taxon>
        <taxon>Euteleostomi</taxon>
        <taxon>Actinopterygii</taxon>
        <taxon>Neopterygii</taxon>
        <taxon>Teleostei</taxon>
        <taxon>Ostariophysi</taxon>
        <taxon>Cypriniformes</taxon>
        <taxon>Cyprinidae</taxon>
        <taxon>Labeoninae</taxon>
        <taxon>Labeonini</taxon>
        <taxon>Cirrhinus</taxon>
    </lineage>
</organism>
<sequence length="78" mass="9055">PKINNYNLPRQCIRTYFPSRNCFVFPSPASPENMKRLESLQERDLVPDFLEVTSRFCNHILYNSVVKTVKGGHRVTGK</sequence>
<evidence type="ECO:0000313" key="5">
    <source>
        <dbReference type="EMBL" id="KAL0201268.1"/>
    </source>
</evidence>
<dbReference type="GO" id="GO:0005525">
    <property type="term" value="F:GTP binding"/>
    <property type="evidence" value="ECO:0007669"/>
    <property type="project" value="UniProtKB-KW"/>
</dbReference>
<protein>
    <recommendedName>
        <fullName evidence="4">GB1/RHD3-type G domain-containing protein</fullName>
    </recommendedName>
</protein>